<dbReference type="SUPFAM" id="SSF53756">
    <property type="entry name" value="UDP-Glycosyltransferase/glycogen phosphorylase"/>
    <property type="match status" value="1"/>
</dbReference>
<comment type="caution">
    <text evidence="2">The sequence shown here is derived from an EMBL/GenBank/DDBJ whole genome shotgun (WGS) entry which is preliminary data.</text>
</comment>
<keyword evidence="2" id="KW-0328">Glycosyltransferase</keyword>
<accession>A0ABT4RN48</accession>
<sequence length="354" mass="38948">MQDIPKTLFLGVGGAGANAVAYYRCFLPAASLGAEYATWGTQNDGRKLVITGGLGNPPPDIEDFESFEVIVIQYASAKAWLPHIRRLREAGVTLLYEIDDYLQGARRNKQHELADQFGKDRLQDLETAMSAMDGLIGTNDYIARRYKAHSPRTWACPNGIDLLRYGWNKPERKGVTLGFAGGVGHKASLARWEPAIRNVMRAREEVRFVSVGHPAAAVFVQEFGPERAISYPVAGIETYPASMTLFDISFAPSAGNNQFRGKSDLRWLECSALGVPLVAHPEVYPDIEDGVTGVHAETPEEAEAALLRLVDDQAERERIGRAAREYVAEHRSFPRAAEPWAAVLREAVNARAGV</sequence>
<protein>
    <submittedName>
        <fullName evidence="2">Glycosyltransferase</fullName>
        <ecNumber evidence="2">2.4.-.-</ecNumber>
    </submittedName>
</protein>
<evidence type="ECO:0000259" key="1">
    <source>
        <dbReference type="Pfam" id="PF13524"/>
    </source>
</evidence>
<proteinExistence type="predicted"/>
<dbReference type="GO" id="GO:0016757">
    <property type="term" value="F:glycosyltransferase activity"/>
    <property type="evidence" value="ECO:0007669"/>
    <property type="project" value="UniProtKB-KW"/>
</dbReference>
<dbReference type="Gene3D" id="3.40.50.2000">
    <property type="entry name" value="Glycogen Phosphorylase B"/>
    <property type="match status" value="1"/>
</dbReference>
<reference evidence="2" key="1">
    <citation type="submission" date="2022-10" db="EMBL/GenBank/DDBJ databases">
        <title>The WGS of Solirubrobacter sp. CPCC 204708.</title>
        <authorList>
            <person name="Jiang Z."/>
        </authorList>
    </citation>
    <scope>NUCLEOTIDE SEQUENCE</scope>
    <source>
        <strain evidence="2">CPCC 204708</strain>
    </source>
</reference>
<evidence type="ECO:0000313" key="3">
    <source>
        <dbReference type="Proteomes" id="UP001147700"/>
    </source>
</evidence>
<dbReference type="Proteomes" id="UP001147700">
    <property type="component" value="Unassembled WGS sequence"/>
</dbReference>
<name>A0ABT4RN48_9ACTN</name>
<evidence type="ECO:0000313" key="2">
    <source>
        <dbReference type="EMBL" id="MDA0139731.1"/>
    </source>
</evidence>
<dbReference type="Pfam" id="PF13524">
    <property type="entry name" value="Glyco_trans_1_2"/>
    <property type="match status" value="1"/>
</dbReference>
<keyword evidence="2" id="KW-0808">Transferase</keyword>
<dbReference type="EMBL" id="JAPCID010000029">
    <property type="protein sequence ID" value="MDA0139731.1"/>
    <property type="molecule type" value="Genomic_DNA"/>
</dbReference>
<feature type="domain" description="Spore protein YkvP/CgeB glycosyl transferase-like" evidence="1">
    <location>
        <begin position="254"/>
        <end position="332"/>
    </location>
</feature>
<dbReference type="RefSeq" id="WP_202954519.1">
    <property type="nucleotide sequence ID" value="NZ_JAPCID010000029.1"/>
</dbReference>
<dbReference type="InterPro" id="IPR055259">
    <property type="entry name" value="YkvP/CgeB_Glyco_trans-like"/>
</dbReference>
<dbReference type="EC" id="2.4.-.-" evidence="2"/>
<keyword evidence="3" id="KW-1185">Reference proteome</keyword>
<gene>
    <name evidence="2" type="ORF">OJ962_19675</name>
</gene>
<organism evidence="2 3">
    <name type="scientific">Solirubrobacter deserti</name>
    <dbReference type="NCBI Taxonomy" id="2282478"/>
    <lineage>
        <taxon>Bacteria</taxon>
        <taxon>Bacillati</taxon>
        <taxon>Actinomycetota</taxon>
        <taxon>Thermoleophilia</taxon>
        <taxon>Solirubrobacterales</taxon>
        <taxon>Solirubrobacteraceae</taxon>
        <taxon>Solirubrobacter</taxon>
    </lineage>
</organism>